<dbReference type="Pfam" id="PF17191">
    <property type="entry name" value="RecG_wedge"/>
    <property type="match status" value="1"/>
</dbReference>
<keyword evidence="3 15" id="KW-0547">Nucleotide-binding</keyword>
<dbReference type="CDD" id="cd17992">
    <property type="entry name" value="DEXHc_RecG"/>
    <property type="match status" value="1"/>
</dbReference>
<keyword evidence="21" id="KW-1185">Reference proteome</keyword>
<dbReference type="GO" id="GO:0043138">
    <property type="term" value="F:3'-5' DNA helicase activity"/>
    <property type="evidence" value="ECO:0007669"/>
    <property type="project" value="UniProtKB-EC"/>
</dbReference>
<keyword evidence="11" id="KW-0413">Isomerase</keyword>
<dbReference type="Pfam" id="PF00271">
    <property type="entry name" value="Helicase_C"/>
    <property type="match status" value="1"/>
</dbReference>
<dbReference type="EMBL" id="CP133217">
    <property type="protein sequence ID" value="WML88824.1"/>
    <property type="molecule type" value="Genomic_DNA"/>
</dbReference>
<keyword evidence="9 15" id="KW-0233">DNA recombination</keyword>
<dbReference type="InterPro" id="IPR027417">
    <property type="entry name" value="P-loop_NTPase"/>
</dbReference>
<dbReference type="SUPFAM" id="SSF52540">
    <property type="entry name" value="P-loop containing nucleoside triphosphate hydrolases"/>
    <property type="match status" value="2"/>
</dbReference>
<protein>
    <recommendedName>
        <fullName evidence="2 15">ATP-dependent DNA helicase RecG</fullName>
        <ecNumber evidence="13 15">5.6.2.4</ecNumber>
    </recommendedName>
</protein>
<evidence type="ECO:0000256" key="7">
    <source>
        <dbReference type="ARBA" id="ARBA00022840"/>
    </source>
</evidence>
<dbReference type="InterPro" id="IPR012340">
    <property type="entry name" value="NA-bd_OB-fold"/>
</dbReference>
<accession>A0AA51R3D0</accession>
<dbReference type="PROSITE" id="PS51192">
    <property type="entry name" value="HELICASE_ATP_BIND_1"/>
    <property type="match status" value="1"/>
</dbReference>
<dbReference type="Pfam" id="PF19833">
    <property type="entry name" value="RecG_dom3_C"/>
    <property type="match status" value="1"/>
</dbReference>
<dbReference type="FunFam" id="3.40.50.300:FF:000391">
    <property type="entry name" value="ATP-dependent DNA helicase RecG"/>
    <property type="match status" value="1"/>
</dbReference>
<evidence type="ECO:0000313" key="21">
    <source>
        <dbReference type="Proteomes" id="UP001223336"/>
    </source>
</evidence>
<reference evidence="20 21" key="1">
    <citation type="submission" date="2023-08" db="EMBL/GenBank/DDBJ databases">
        <title>New molecular markers tilS and rpoB for phylogenetic and monitoring studies of the genus Thiothrix biodiversity.</title>
        <authorList>
            <person name="Ravin N.V."/>
            <person name="Smolyakov D."/>
            <person name="Markov N.D."/>
            <person name="Beletsky A.V."/>
            <person name="Mardanov A.V."/>
            <person name="Rudenko T.S."/>
            <person name="Grabovich M.Y."/>
        </authorList>
    </citation>
    <scope>NUCLEOTIDE SEQUENCE</scope>
    <source>
        <strain evidence="20">DNT52</strain>
        <strain evidence="19 21">H33</strain>
    </source>
</reference>
<dbReference type="InterPro" id="IPR004609">
    <property type="entry name" value="ATP-dep_DNA_helicase_RecG"/>
</dbReference>
<sequence length="724" mass="81022">MTEAAEPDFLQQPVTALRGVGDAVAEKLVRLGILRVADLLFHLPLRYQDRTRIYPIASLKVGQEVLVEGEIEYAEVVQRGRTMLLCYLNDGSGTLILRFFHFTSAQKYSLRKGVLLRCFGEVRQSGMKLEMAHPECHYLKADEHEPIANTLTPTYPTTEGLQQRSLRRLIDLALEHVEELPDLLPESVVKQHRFPPLAQCVRMLHTPQGNPSPTLPLSREGVRDAALSSSSPDKGRPGGVSFNLEIFSRRLIFEELLAHQLGVQQARHELKQVQAHTMPETNHYWQQLLRTLPFAPTDAQNRVIAEITTDLQQTVPMNRLVQGDVGSGKTLVAVAAALHAIANGFQVALMAPTELLAEQHYQNLVRWLEPLGVETVYISGNQTPRQRRRKVENLLLGIGHIAVGTHALFQRTVEFLQLGLIIIDEQHRFGVHQRMALREKGKQGDHYPHQLVMTATPIPRTLAMTAYGDLDYSVIDELPPGRTPITTVALNNERRDEVIERISAACREGRQVYWVCTLIEESEALQCEAAEVTAAMLHERLPHVAVGLVHGRLHGSEKESIMRQFKLGEIQLLVATTVIEVGVDVPNASLMVIENAERMGLSQLHQLRGRVGRGSVASSCVLLYQHPLGKTARKRLDAMRTTTDGFMIADIDLELRGPGEVLGTRQTGDVRLRIASLLRDQHLLPAVQTAAREVVAHYPERVEALTQRWLQQPDGETATQFFQS</sequence>
<keyword evidence="8" id="KW-0238">DNA-binding</keyword>
<evidence type="ECO:0000256" key="11">
    <source>
        <dbReference type="ARBA" id="ARBA00023235"/>
    </source>
</evidence>
<keyword evidence="7 15" id="KW-0067">ATP-binding</keyword>
<dbReference type="PANTHER" id="PTHR47964:SF1">
    <property type="entry name" value="ATP-DEPENDENT DNA HELICASE HOMOLOG RECG, CHLOROPLASTIC"/>
    <property type="match status" value="1"/>
</dbReference>
<dbReference type="CDD" id="cd04488">
    <property type="entry name" value="RecG_wedge_OBF"/>
    <property type="match status" value="1"/>
</dbReference>
<feature type="domain" description="Helicase C-terminal" evidence="18">
    <location>
        <begin position="508"/>
        <end position="654"/>
    </location>
</feature>
<keyword evidence="5 15" id="KW-0378">Hydrolase</keyword>
<proteinExistence type="inferred from homology"/>
<evidence type="ECO:0000256" key="3">
    <source>
        <dbReference type="ARBA" id="ARBA00022741"/>
    </source>
</evidence>
<dbReference type="EMBL" id="JAVFKN010000002">
    <property type="protein sequence ID" value="MDQ5767315.1"/>
    <property type="molecule type" value="Genomic_DNA"/>
</dbReference>
<dbReference type="PANTHER" id="PTHR47964">
    <property type="entry name" value="ATP-DEPENDENT DNA HELICASE HOMOLOG RECG, CHLOROPLASTIC"/>
    <property type="match status" value="1"/>
</dbReference>
<evidence type="ECO:0000256" key="14">
    <source>
        <dbReference type="ARBA" id="ARBA00048988"/>
    </source>
</evidence>
<comment type="catalytic activity">
    <reaction evidence="12 15">
        <text>Couples ATP hydrolysis with the unwinding of duplex DNA by translocating in the 3'-5' direction.</text>
        <dbReference type="EC" id="5.6.2.4"/>
    </reaction>
</comment>
<keyword evidence="6 15" id="KW-0347">Helicase</keyword>
<evidence type="ECO:0000256" key="8">
    <source>
        <dbReference type="ARBA" id="ARBA00023125"/>
    </source>
</evidence>
<comment type="function">
    <text evidence="15">Plays a critical role in recombination and DNA repair. Helps process Holliday junction intermediates to mature products by catalyzing branch migration. Has replication fork regression activity, unwinds stalled or blocked replication forks to make a HJ that can be resolved. Has a DNA unwinding activity characteristic of a DNA helicase with 3'-5' polarity.</text>
</comment>
<dbReference type="AlphaFoldDB" id="A0AA51R3D0"/>
<evidence type="ECO:0000256" key="13">
    <source>
        <dbReference type="ARBA" id="ARBA00034808"/>
    </source>
</evidence>
<comment type="catalytic activity">
    <reaction evidence="14 15">
        <text>ATP + H2O = ADP + phosphate + H(+)</text>
        <dbReference type="Rhea" id="RHEA:13065"/>
        <dbReference type="ChEBI" id="CHEBI:15377"/>
        <dbReference type="ChEBI" id="CHEBI:15378"/>
        <dbReference type="ChEBI" id="CHEBI:30616"/>
        <dbReference type="ChEBI" id="CHEBI:43474"/>
        <dbReference type="ChEBI" id="CHEBI:456216"/>
        <dbReference type="EC" id="5.6.2.4"/>
    </reaction>
</comment>
<evidence type="ECO:0000313" key="20">
    <source>
        <dbReference type="EMBL" id="WML88824.1"/>
    </source>
</evidence>
<dbReference type="NCBIfam" id="NF008168">
    <property type="entry name" value="PRK10917.2-2"/>
    <property type="match status" value="1"/>
</dbReference>
<dbReference type="Gene3D" id="3.40.50.300">
    <property type="entry name" value="P-loop containing nucleotide triphosphate hydrolases"/>
    <property type="match status" value="2"/>
</dbReference>
<evidence type="ECO:0000256" key="16">
    <source>
        <dbReference type="SAM" id="MobiDB-lite"/>
    </source>
</evidence>
<dbReference type="InterPro" id="IPR045562">
    <property type="entry name" value="RecG_dom3_C"/>
</dbReference>
<dbReference type="SMART" id="SM00487">
    <property type="entry name" value="DEXDc"/>
    <property type="match status" value="1"/>
</dbReference>
<dbReference type="InterPro" id="IPR001650">
    <property type="entry name" value="Helicase_C-like"/>
</dbReference>
<name>A0AA51R3D0_9GAMM</name>
<dbReference type="Proteomes" id="UP001229862">
    <property type="component" value="Chromosome"/>
</dbReference>
<evidence type="ECO:0000256" key="1">
    <source>
        <dbReference type="ARBA" id="ARBA00007504"/>
    </source>
</evidence>
<evidence type="ECO:0000256" key="10">
    <source>
        <dbReference type="ARBA" id="ARBA00023204"/>
    </source>
</evidence>
<dbReference type="SUPFAM" id="SSF50249">
    <property type="entry name" value="Nucleic acid-binding proteins"/>
    <property type="match status" value="1"/>
</dbReference>
<dbReference type="InterPro" id="IPR047112">
    <property type="entry name" value="RecG/Mfd"/>
</dbReference>
<dbReference type="EC" id="5.6.2.4" evidence="13 15"/>
<dbReference type="NCBIfam" id="NF008165">
    <property type="entry name" value="PRK10917.1-3"/>
    <property type="match status" value="1"/>
</dbReference>
<evidence type="ECO:0000256" key="15">
    <source>
        <dbReference type="RuleBase" id="RU363016"/>
    </source>
</evidence>
<dbReference type="PROSITE" id="PS51194">
    <property type="entry name" value="HELICASE_CTER"/>
    <property type="match status" value="1"/>
</dbReference>
<evidence type="ECO:0000259" key="18">
    <source>
        <dbReference type="PROSITE" id="PS51194"/>
    </source>
</evidence>
<dbReference type="NCBIfam" id="TIGR00643">
    <property type="entry name" value="recG"/>
    <property type="match status" value="1"/>
</dbReference>
<dbReference type="GO" id="GO:0005524">
    <property type="term" value="F:ATP binding"/>
    <property type="evidence" value="ECO:0007669"/>
    <property type="project" value="UniProtKB-KW"/>
</dbReference>
<evidence type="ECO:0000256" key="9">
    <source>
        <dbReference type="ARBA" id="ARBA00023172"/>
    </source>
</evidence>
<evidence type="ECO:0000256" key="12">
    <source>
        <dbReference type="ARBA" id="ARBA00034617"/>
    </source>
</evidence>
<evidence type="ECO:0000259" key="17">
    <source>
        <dbReference type="PROSITE" id="PS51192"/>
    </source>
</evidence>
<dbReference type="GO" id="GO:0006281">
    <property type="term" value="P:DNA repair"/>
    <property type="evidence" value="ECO:0007669"/>
    <property type="project" value="UniProtKB-UniRule"/>
</dbReference>
<dbReference type="InterPro" id="IPR014001">
    <property type="entry name" value="Helicase_ATP-bd"/>
</dbReference>
<keyword evidence="4 15" id="KW-0227">DNA damage</keyword>
<dbReference type="GO" id="GO:0006310">
    <property type="term" value="P:DNA recombination"/>
    <property type="evidence" value="ECO:0007669"/>
    <property type="project" value="UniProtKB-UniRule"/>
</dbReference>
<dbReference type="RefSeq" id="WP_308133515.1">
    <property type="nucleotide sequence ID" value="NZ_CP133217.1"/>
</dbReference>
<evidence type="ECO:0000256" key="4">
    <source>
        <dbReference type="ARBA" id="ARBA00022763"/>
    </source>
</evidence>
<organism evidence="20">
    <name type="scientific">Thiothrix subterranea</name>
    <dbReference type="NCBI Taxonomy" id="2735563"/>
    <lineage>
        <taxon>Bacteria</taxon>
        <taxon>Pseudomonadati</taxon>
        <taxon>Pseudomonadota</taxon>
        <taxon>Gammaproteobacteria</taxon>
        <taxon>Thiotrichales</taxon>
        <taxon>Thiotrichaceae</taxon>
        <taxon>Thiothrix</taxon>
    </lineage>
</organism>
<evidence type="ECO:0000256" key="5">
    <source>
        <dbReference type="ARBA" id="ARBA00022801"/>
    </source>
</evidence>
<dbReference type="InterPro" id="IPR011545">
    <property type="entry name" value="DEAD/DEAH_box_helicase_dom"/>
</dbReference>
<dbReference type="GO" id="GO:0003677">
    <property type="term" value="F:DNA binding"/>
    <property type="evidence" value="ECO:0007669"/>
    <property type="project" value="UniProtKB-KW"/>
</dbReference>
<evidence type="ECO:0000256" key="2">
    <source>
        <dbReference type="ARBA" id="ARBA00017846"/>
    </source>
</evidence>
<dbReference type="SMART" id="SM00490">
    <property type="entry name" value="HELICc"/>
    <property type="match status" value="1"/>
</dbReference>
<dbReference type="Gene3D" id="2.40.50.140">
    <property type="entry name" value="Nucleic acid-binding proteins"/>
    <property type="match status" value="1"/>
</dbReference>
<dbReference type="GO" id="GO:0016787">
    <property type="term" value="F:hydrolase activity"/>
    <property type="evidence" value="ECO:0007669"/>
    <property type="project" value="UniProtKB-KW"/>
</dbReference>
<evidence type="ECO:0000256" key="6">
    <source>
        <dbReference type="ARBA" id="ARBA00022806"/>
    </source>
</evidence>
<keyword evidence="10 15" id="KW-0234">DNA repair</keyword>
<evidence type="ECO:0000313" key="19">
    <source>
        <dbReference type="EMBL" id="MDQ5767315.1"/>
    </source>
</evidence>
<dbReference type="Proteomes" id="UP001223336">
    <property type="component" value="Unassembled WGS sequence"/>
</dbReference>
<dbReference type="NCBIfam" id="NF008163">
    <property type="entry name" value="PRK10917.1-1"/>
    <property type="match status" value="1"/>
</dbReference>
<feature type="domain" description="Helicase ATP-binding" evidence="17">
    <location>
        <begin position="310"/>
        <end position="475"/>
    </location>
</feature>
<gene>
    <name evidence="20" type="primary">recG</name>
    <name evidence="19" type="ORF">RCC75_02175</name>
    <name evidence="20" type="ORF">RCG00_10670</name>
</gene>
<comment type="similarity">
    <text evidence="1 15">Belongs to the helicase family. RecG subfamily.</text>
</comment>
<dbReference type="Pfam" id="PF00270">
    <property type="entry name" value="DEAD"/>
    <property type="match status" value="1"/>
</dbReference>
<dbReference type="InterPro" id="IPR033454">
    <property type="entry name" value="RecG_wedge"/>
</dbReference>
<feature type="region of interest" description="Disordered" evidence="16">
    <location>
        <begin position="205"/>
        <end position="238"/>
    </location>
</feature>